<evidence type="ECO:0000313" key="8">
    <source>
        <dbReference type="Proteomes" id="UP000011777"/>
    </source>
</evidence>
<accession>M3J2Q3</accession>
<feature type="domain" description="Hyphally-regulated cell wall protein N-terminal" evidence="6">
    <location>
        <begin position="2"/>
        <end position="219"/>
    </location>
</feature>
<dbReference type="EMBL" id="AOGT01002110">
    <property type="protein sequence ID" value="EMG46143.1"/>
    <property type="molecule type" value="Genomic_DNA"/>
</dbReference>
<keyword evidence="8" id="KW-1185">Reference proteome</keyword>
<dbReference type="Proteomes" id="UP000011777">
    <property type="component" value="Unassembled WGS sequence"/>
</dbReference>
<keyword evidence="5" id="KW-0325">Glycoprotein</keyword>
<evidence type="ECO:0000256" key="4">
    <source>
        <dbReference type="ARBA" id="ARBA00022729"/>
    </source>
</evidence>
<protein>
    <submittedName>
        <fullName evidence="7">Hyphally-regulated cell wall protein, putative</fullName>
    </submittedName>
</protein>
<proteinExistence type="predicted"/>
<comment type="subcellular location">
    <subcellularLocation>
        <location evidence="1">Secreted</location>
        <location evidence="1">Cell wall</location>
    </subcellularLocation>
</comment>
<dbReference type="InterPro" id="IPR021031">
    <property type="entry name" value="Hyphal-reg_cell_wall_N"/>
</dbReference>
<feature type="non-terminal residue" evidence="7">
    <location>
        <position position="1"/>
    </location>
</feature>
<evidence type="ECO:0000256" key="2">
    <source>
        <dbReference type="ARBA" id="ARBA00022512"/>
    </source>
</evidence>
<keyword evidence="2" id="KW-0134">Cell wall</keyword>
<evidence type="ECO:0000256" key="1">
    <source>
        <dbReference type="ARBA" id="ARBA00004191"/>
    </source>
</evidence>
<feature type="non-terminal residue" evidence="7">
    <location>
        <position position="220"/>
    </location>
</feature>
<dbReference type="GO" id="GO:0009277">
    <property type="term" value="C:fungal-type cell wall"/>
    <property type="evidence" value="ECO:0007669"/>
    <property type="project" value="UniProtKB-ARBA"/>
</dbReference>
<gene>
    <name evidence="7" type="ORF">G210_3624</name>
</gene>
<evidence type="ECO:0000256" key="5">
    <source>
        <dbReference type="ARBA" id="ARBA00023180"/>
    </source>
</evidence>
<evidence type="ECO:0000259" key="6">
    <source>
        <dbReference type="Pfam" id="PF11765"/>
    </source>
</evidence>
<sequence>TALDITENRIDTGSVAIPSEPIVICSNSYWSIVDVARVEFMNDITVESNAMLFISSTLPTLKLWVVTSYKHTFLNNGIVALNALSSSETSTFYFDWSTFVNNGEMYFAASGIDSDFLNIESHELTNNGLMVFYNEKKSTSYVIIESWGNPITNDGQICFRKHNFLQSGNIVGNGCLTAIEGGSIYIRDPVTIFDSNLSYYLADATSIMTVGYFRTAHTFK</sequence>
<evidence type="ECO:0000256" key="3">
    <source>
        <dbReference type="ARBA" id="ARBA00022525"/>
    </source>
</evidence>
<name>M3J2Q3_CANMX</name>
<dbReference type="STRING" id="1245528.M3J2Q3"/>
<reference evidence="7 8" key="1">
    <citation type="submission" date="2013-02" db="EMBL/GenBank/DDBJ databases">
        <title>Genome sequence of Candida maltosa Xu316, a potential industrial strain for xylitol and ethanol production.</title>
        <authorList>
            <person name="Yu J."/>
            <person name="Wang Q."/>
            <person name="Geng X."/>
            <person name="Bao W."/>
            <person name="He P."/>
            <person name="Cai J."/>
        </authorList>
    </citation>
    <scope>NUCLEOTIDE SEQUENCE [LARGE SCALE GENOMIC DNA]</scope>
    <source>
        <strain evidence="8">Xu316</strain>
    </source>
</reference>
<keyword evidence="4" id="KW-0732">Signal</keyword>
<keyword evidence="3" id="KW-0964">Secreted</keyword>
<evidence type="ECO:0000313" key="7">
    <source>
        <dbReference type="EMBL" id="EMG46143.1"/>
    </source>
</evidence>
<comment type="caution">
    <text evidence="7">The sequence shown here is derived from an EMBL/GenBank/DDBJ whole genome shotgun (WGS) entry which is preliminary data.</text>
</comment>
<dbReference type="HOGENOM" id="CLU_105919_0_0_1"/>
<dbReference type="Pfam" id="PF11765">
    <property type="entry name" value="Hyphal_reg_CWP"/>
    <property type="match status" value="1"/>
</dbReference>
<organism evidence="7 8">
    <name type="scientific">Candida maltosa (strain Xu316)</name>
    <name type="common">Yeast</name>
    <dbReference type="NCBI Taxonomy" id="1245528"/>
    <lineage>
        <taxon>Eukaryota</taxon>
        <taxon>Fungi</taxon>
        <taxon>Dikarya</taxon>
        <taxon>Ascomycota</taxon>
        <taxon>Saccharomycotina</taxon>
        <taxon>Pichiomycetes</taxon>
        <taxon>Debaryomycetaceae</taxon>
        <taxon>Candida/Lodderomyces clade</taxon>
        <taxon>Candida</taxon>
    </lineage>
</organism>
<dbReference type="AlphaFoldDB" id="M3J2Q3"/>